<dbReference type="InterPro" id="IPR050400">
    <property type="entry name" value="Bact_Cytoskel_RodZ"/>
</dbReference>
<dbReference type="InterPro" id="IPR010982">
    <property type="entry name" value="Lambda_DNA-bd_dom_sf"/>
</dbReference>
<dbReference type="Gene3D" id="1.10.260.40">
    <property type="entry name" value="lambda repressor-like DNA-binding domains"/>
    <property type="match status" value="1"/>
</dbReference>
<proteinExistence type="predicted"/>
<dbReference type="PANTHER" id="PTHR34475:SF1">
    <property type="entry name" value="CYTOSKELETON PROTEIN RODZ"/>
    <property type="match status" value="1"/>
</dbReference>
<reference evidence="3" key="1">
    <citation type="submission" date="2017-09" db="EMBL/GenBank/DDBJ databases">
        <title>Bacterial strain isolated from the female urinary microbiota.</title>
        <authorList>
            <person name="Thomas-White K."/>
            <person name="Kumar N."/>
            <person name="Forster S."/>
            <person name="Putonti C."/>
            <person name="Lawley T."/>
            <person name="Wolfe A.J."/>
        </authorList>
    </citation>
    <scope>NUCLEOTIDE SEQUENCE [LARGE SCALE GENOMIC DNA]</scope>
    <source>
        <strain evidence="3">UMB0959</strain>
    </source>
</reference>
<dbReference type="PANTHER" id="PTHR34475">
    <property type="match status" value="1"/>
</dbReference>
<accession>A0AAF1BSW4</accession>
<feature type="transmembrane region" description="Helical" evidence="1">
    <location>
        <begin position="101"/>
        <end position="121"/>
    </location>
</feature>
<dbReference type="SUPFAM" id="SSF47413">
    <property type="entry name" value="lambda repressor-like DNA-binding domains"/>
    <property type="match status" value="1"/>
</dbReference>
<dbReference type="InterPro" id="IPR001387">
    <property type="entry name" value="Cro/C1-type_HTH"/>
</dbReference>
<evidence type="ECO:0000313" key="2">
    <source>
        <dbReference type="EMBL" id="WOS96322.1"/>
    </source>
</evidence>
<dbReference type="CDD" id="cd00093">
    <property type="entry name" value="HTH_XRE"/>
    <property type="match status" value="1"/>
</dbReference>
<keyword evidence="3" id="KW-1185">Reference proteome</keyword>
<dbReference type="KEGG" id="nmy:CJ229_000845"/>
<dbReference type="Pfam" id="PF13413">
    <property type="entry name" value="HTH_25"/>
    <property type="match status" value="1"/>
</dbReference>
<name>A0AAF1BSW4_9STAP</name>
<dbReference type="Proteomes" id="UP000243626">
    <property type="component" value="Chromosome"/>
</dbReference>
<reference evidence="2 3" key="2">
    <citation type="submission" date="2023-10" db="EMBL/GenBank/DDBJ databases">
        <authorList>
            <person name="Choi B."/>
        </authorList>
    </citation>
    <scope>NUCLEOTIDE SEQUENCE [LARGE SCALE GENOMIC DNA]</scope>
    <source>
        <strain evidence="2 3">UMB0959</strain>
    </source>
</reference>
<keyword evidence="1" id="KW-1133">Transmembrane helix</keyword>
<dbReference type="AlphaFoldDB" id="A0AAF1BSW4"/>
<keyword evidence="1" id="KW-0812">Transmembrane</keyword>
<evidence type="ECO:0000313" key="3">
    <source>
        <dbReference type="Proteomes" id="UP000243626"/>
    </source>
</evidence>
<keyword evidence="1" id="KW-0472">Membrane</keyword>
<sequence length="249" mass="28953">MSLGPYLRNVREQKGITLREIEARTNIRRDIIQTIERGDYHELPDSSHTKYLIRTYADALQLNSDDLFERYGDEIPTKEAVYKERKENKVDKDMLYLKKTIYTFLIVIGVLFVLWLVLLQVGGQGDYFRKSPVYDEVEVSPKEESDTFNVTLERVEDNTAFYTINTSNDINVTFKGDGSTVNMTDDNNNTYVNETINDETYLIQSDASELFIAVEDNDKLSIFVNDVELEDDEVQNDGTLFYHFTIERE</sequence>
<dbReference type="EMBL" id="CP136964">
    <property type="protein sequence ID" value="WOS96322.1"/>
    <property type="molecule type" value="Genomic_DNA"/>
</dbReference>
<gene>
    <name evidence="2" type="ORF">CJ229_000845</name>
</gene>
<protein>
    <submittedName>
        <fullName evidence="2">Helix-turn-helix domain-containing protein</fullName>
    </submittedName>
</protein>
<evidence type="ECO:0000256" key="1">
    <source>
        <dbReference type="SAM" id="Phobius"/>
    </source>
</evidence>
<organism evidence="2 3">
    <name type="scientific">Nosocomiicoccus massiliensis</name>
    <dbReference type="NCBI Taxonomy" id="1232430"/>
    <lineage>
        <taxon>Bacteria</taxon>
        <taxon>Bacillati</taxon>
        <taxon>Bacillota</taxon>
        <taxon>Bacilli</taxon>
        <taxon>Bacillales</taxon>
        <taxon>Staphylococcaceae</taxon>
        <taxon>Nosocomiicoccus</taxon>
    </lineage>
</organism>
<dbReference type="RefSeq" id="WP_102167558.1">
    <property type="nucleotide sequence ID" value="NZ_CP136964.1"/>
</dbReference>
<dbReference type="GO" id="GO:0003677">
    <property type="term" value="F:DNA binding"/>
    <property type="evidence" value="ECO:0007669"/>
    <property type="project" value="InterPro"/>
</dbReference>